<evidence type="ECO:0000313" key="3">
    <source>
        <dbReference type="Proteomes" id="UP000518266"/>
    </source>
</evidence>
<name>A0A7J5XYJ4_DISMA</name>
<evidence type="ECO:0000313" key="2">
    <source>
        <dbReference type="EMBL" id="KAF3842206.1"/>
    </source>
</evidence>
<feature type="compositionally biased region" description="Basic residues" evidence="1">
    <location>
        <begin position="127"/>
        <end position="137"/>
    </location>
</feature>
<sequence length="511" mass="56444">MDIPDSNLISFLPCYISAHSHQQMTNAIKSSSYFLSLPPLPVECADLDGDVSSLRSSLRIDTLILSLKVNRDGPWLGMHNTRTGSVSSKTDKPNSKECSAAASPLPEAQCATMDNTWPDSFEPPPKSKGKSVKLKKNSKTENSKKLIRQGSKDTVVLVGYKNLKALLVRKSTKKGPPKPRRGTRYRAERHKLFQKAYTRGCTEQSSGRYWASATCNQPLYKDEQVDHVEQKQPEWPAGPKQIEVKPSNNDPYRGDKVTVIFPCRTEGTLSTQTDLCDSKPSVVDSVFERRLKRQRSKASRVWCQYRGRVIASGCQMVGALNASSRFSDSGIESEPAPLTLSLFQDIRHVSLNQSERTLLSPAHDLFSNTAKAQSGSRKYQWYQWSPVLSHFHQLLASDDEGEVSSRGSAEQQSEAIRAECSLLWDDGKDLPLTWPAPLTCCSWFWAQKESGSEPQTTCPSSNSATSSTDIVKRGMVENYFGSRSSTDVSEISPLETSAITLGIHAGSNGPG</sequence>
<feature type="region of interest" description="Disordered" evidence="1">
    <location>
        <begin position="227"/>
        <end position="249"/>
    </location>
</feature>
<comment type="caution">
    <text evidence="2">The sequence shown here is derived from an EMBL/GenBank/DDBJ whole genome shotgun (WGS) entry which is preliminary data.</text>
</comment>
<dbReference type="EMBL" id="JAAKFY010000019">
    <property type="protein sequence ID" value="KAF3842206.1"/>
    <property type="molecule type" value="Genomic_DNA"/>
</dbReference>
<gene>
    <name evidence="2" type="ORF">F7725_024157</name>
</gene>
<feature type="region of interest" description="Disordered" evidence="1">
    <location>
        <begin position="80"/>
        <end position="145"/>
    </location>
</feature>
<keyword evidence="3" id="KW-1185">Reference proteome</keyword>
<reference evidence="2 3" key="1">
    <citation type="submission" date="2020-03" db="EMBL/GenBank/DDBJ databases">
        <title>Dissostichus mawsoni Genome sequencing and assembly.</title>
        <authorList>
            <person name="Park H."/>
        </authorList>
    </citation>
    <scope>NUCLEOTIDE SEQUENCE [LARGE SCALE GENOMIC DNA]</scope>
    <source>
        <strain evidence="2">DM0001</strain>
        <tissue evidence="2">Muscle</tissue>
    </source>
</reference>
<protein>
    <submittedName>
        <fullName evidence="2">Uncharacterized protein</fullName>
    </submittedName>
</protein>
<accession>A0A7J5XYJ4</accession>
<dbReference type="OrthoDB" id="273452at2759"/>
<proteinExistence type="predicted"/>
<dbReference type="Proteomes" id="UP000518266">
    <property type="component" value="Unassembled WGS sequence"/>
</dbReference>
<organism evidence="2 3">
    <name type="scientific">Dissostichus mawsoni</name>
    <name type="common">Antarctic cod</name>
    <dbReference type="NCBI Taxonomy" id="36200"/>
    <lineage>
        <taxon>Eukaryota</taxon>
        <taxon>Metazoa</taxon>
        <taxon>Chordata</taxon>
        <taxon>Craniata</taxon>
        <taxon>Vertebrata</taxon>
        <taxon>Euteleostomi</taxon>
        <taxon>Actinopterygii</taxon>
        <taxon>Neopterygii</taxon>
        <taxon>Teleostei</taxon>
        <taxon>Neoteleostei</taxon>
        <taxon>Acanthomorphata</taxon>
        <taxon>Eupercaria</taxon>
        <taxon>Perciformes</taxon>
        <taxon>Notothenioidei</taxon>
        <taxon>Nototheniidae</taxon>
        <taxon>Dissostichus</taxon>
    </lineage>
</organism>
<evidence type="ECO:0000256" key="1">
    <source>
        <dbReference type="SAM" id="MobiDB-lite"/>
    </source>
</evidence>
<dbReference type="AlphaFoldDB" id="A0A7J5XYJ4"/>